<dbReference type="EMBL" id="WQLV01000024">
    <property type="protein sequence ID" value="MVO18513.1"/>
    <property type="molecule type" value="Genomic_DNA"/>
</dbReference>
<dbReference type="SUPFAM" id="SSF51126">
    <property type="entry name" value="Pectin lyase-like"/>
    <property type="match status" value="1"/>
</dbReference>
<reference evidence="1 2" key="1">
    <citation type="submission" date="2019-12" db="EMBL/GenBank/DDBJ databases">
        <authorList>
            <person name="Zhang Y.-J."/>
        </authorList>
    </citation>
    <scope>NUCLEOTIDE SEQUENCE [LARGE SCALE GENOMIC DNA]</scope>
    <source>
        <strain evidence="1 2">CY05</strain>
    </source>
</reference>
<dbReference type="Gene3D" id="2.160.20.10">
    <property type="entry name" value="Single-stranded right-handed beta-helix, Pectin lyase-like"/>
    <property type="match status" value="1"/>
</dbReference>
<accession>A0A6L6WKZ3</accession>
<gene>
    <name evidence="1" type="ORF">GO984_22130</name>
</gene>
<evidence type="ECO:0000313" key="2">
    <source>
        <dbReference type="Proteomes" id="UP000478892"/>
    </source>
</evidence>
<dbReference type="Pfam" id="PF10983">
    <property type="entry name" value="DUF2793"/>
    <property type="match status" value="1"/>
</dbReference>
<name>A0A6L6WKZ3_9RHOB</name>
<evidence type="ECO:0000313" key="1">
    <source>
        <dbReference type="EMBL" id="MVO18513.1"/>
    </source>
</evidence>
<dbReference type="InterPro" id="IPR012334">
    <property type="entry name" value="Pectin_lyas_fold"/>
</dbReference>
<organism evidence="1 2">
    <name type="scientific">Parasedimentitalea huanghaiensis</name>
    <dbReference type="NCBI Taxonomy" id="2682100"/>
    <lineage>
        <taxon>Bacteria</taxon>
        <taxon>Pseudomonadati</taxon>
        <taxon>Pseudomonadota</taxon>
        <taxon>Alphaproteobacteria</taxon>
        <taxon>Rhodobacterales</taxon>
        <taxon>Paracoccaceae</taxon>
        <taxon>Parasedimentitalea</taxon>
    </lineage>
</organism>
<dbReference type="Proteomes" id="UP000478892">
    <property type="component" value="Unassembled WGS sequence"/>
</dbReference>
<sequence length="467" mass="47907">MSQTSPVLSLPFLMPSQAQKHVTHNEALLILDAVSQLNVRDLSLSAPPELPDPGDRYIVAEPGSGAWAGHGTELAFWDGATWHFFVPQSGWQATVDPLGQGVRFDGTDWLPVQLDLQNLPALGIAATADDDNRLTVASAATLLTHVGAGHQVKVNKASATDTASLLFQTNWSGRAEMGTAGGDEFAIKVSPDGSQWLTALSVTPTTGQVSFPQGSPMLRERLTAPRSYYVRPDGADSNDGLADTAEAGFLTLQHAVDQALALDCGPHDVQIQLAAGAYGEEVVLQGPLLGSGSLLITGHAADPTMVTTARILARRGAVAVVTGLQFTGSDGLQAETGARIHAAALSFAGSGAAMMATDATLSCEGESLSIGAGIDTLARLRQRARLEAGGGSMTLASGITWGSAGGIDLSEFSLAGLSGVTFDGDTAGCSGPRYQVAQNAILQTNGAGSSFIPGSVAGTVTSGGQYL</sequence>
<dbReference type="RefSeq" id="WP_157024715.1">
    <property type="nucleotide sequence ID" value="NZ_WQLV01000024.1"/>
</dbReference>
<proteinExistence type="predicted"/>
<keyword evidence="2" id="KW-1185">Reference proteome</keyword>
<dbReference type="InterPro" id="IPR021251">
    <property type="entry name" value="DUF2793"/>
</dbReference>
<dbReference type="AlphaFoldDB" id="A0A6L6WKZ3"/>
<protein>
    <submittedName>
        <fullName evidence="1">DUF2793 domain-containing protein</fullName>
    </submittedName>
</protein>
<dbReference type="InterPro" id="IPR011050">
    <property type="entry name" value="Pectin_lyase_fold/virulence"/>
</dbReference>
<comment type="caution">
    <text evidence="1">The sequence shown here is derived from an EMBL/GenBank/DDBJ whole genome shotgun (WGS) entry which is preliminary data.</text>
</comment>